<dbReference type="Gene3D" id="4.10.60.10">
    <property type="entry name" value="Zinc finger, CCHC-type"/>
    <property type="match status" value="1"/>
</dbReference>
<keyword evidence="5" id="KW-1185">Reference proteome</keyword>
<dbReference type="SUPFAM" id="SSF50630">
    <property type="entry name" value="Acid proteases"/>
    <property type="match status" value="1"/>
</dbReference>
<dbReference type="EMBL" id="JBBPBN010000052">
    <property type="protein sequence ID" value="KAK8991028.1"/>
    <property type="molecule type" value="Genomic_DNA"/>
</dbReference>
<dbReference type="InterPro" id="IPR036875">
    <property type="entry name" value="Znf_CCHC_sf"/>
</dbReference>
<comment type="caution">
    <text evidence="4">The sequence shown here is derived from an EMBL/GenBank/DDBJ whole genome shotgun (WGS) entry which is preliminary data.</text>
</comment>
<dbReference type="PANTHER" id="PTHR48435:SF1">
    <property type="entry name" value="POLYPROTEIN"/>
    <property type="match status" value="1"/>
</dbReference>
<feature type="compositionally biased region" description="Basic and acidic residues" evidence="2">
    <location>
        <begin position="827"/>
        <end position="838"/>
    </location>
</feature>
<feature type="region of interest" description="Disordered" evidence="2">
    <location>
        <begin position="579"/>
        <end position="620"/>
    </location>
</feature>
<dbReference type="InterPro" id="IPR021109">
    <property type="entry name" value="Peptidase_aspartic_dom_sf"/>
</dbReference>
<gene>
    <name evidence="4" type="ORF">V6N11_062053</name>
</gene>
<organism evidence="4 5">
    <name type="scientific">Hibiscus sabdariffa</name>
    <name type="common">roselle</name>
    <dbReference type="NCBI Taxonomy" id="183260"/>
    <lineage>
        <taxon>Eukaryota</taxon>
        <taxon>Viridiplantae</taxon>
        <taxon>Streptophyta</taxon>
        <taxon>Embryophyta</taxon>
        <taxon>Tracheophyta</taxon>
        <taxon>Spermatophyta</taxon>
        <taxon>Magnoliopsida</taxon>
        <taxon>eudicotyledons</taxon>
        <taxon>Gunneridae</taxon>
        <taxon>Pentapetalae</taxon>
        <taxon>rosids</taxon>
        <taxon>malvids</taxon>
        <taxon>Malvales</taxon>
        <taxon>Malvaceae</taxon>
        <taxon>Malvoideae</taxon>
        <taxon>Hibiscus</taxon>
    </lineage>
</organism>
<dbReference type="SUPFAM" id="SSF56672">
    <property type="entry name" value="DNA/RNA polymerases"/>
    <property type="match status" value="1"/>
</dbReference>
<feature type="region of interest" description="Disordered" evidence="2">
    <location>
        <begin position="806"/>
        <end position="858"/>
    </location>
</feature>
<dbReference type="SMART" id="SM00343">
    <property type="entry name" value="ZnF_C2HC"/>
    <property type="match status" value="1"/>
</dbReference>
<evidence type="ECO:0000259" key="3">
    <source>
        <dbReference type="PROSITE" id="PS50158"/>
    </source>
</evidence>
<dbReference type="InterPro" id="IPR043502">
    <property type="entry name" value="DNA/RNA_pol_sf"/>
</dbReference>
<accession>A0ABR2PRE4</accession>
<dbReference type="SUPFAM" id="SSF57756">
    <property type="entry name" value="Retrovirus zinc finger-like domains"/>
    <property type="match status" value="1"/>
</dbReference>
<evidence type="ECO:0000313" key="5">
    <source>
        <dbReference type="Proteomes" id="UP001396334"/>
    </source>
</evidence>
<keyword evidence="1" id="KW-0862">Zinc</keyword>
<protein>
    <recommendedName>
        <fullName evidence="3">CCHC-type domain-containing protein</fullName>
    </recommendedName>
</protein>
<dbReference type="PROSITE" id="PS50158">
    <property type="entry name" value="ZF_CCHC"/>
    <property type="match status" value="1"/>
</dbReference>
<dbReference type="Pfam" id="PF00098">
    <property type="entry name" value="zf-CCHC"/>
    <property type="match status" value="1"/>
</dbReference>
<evidence type="ECO:0000313" key="4">
    <source>
        <dbReference type="EMBL" id="KAK8991028.1"/>
    </source>
</evidence>
<keyword evidence="1" id="KW-0479">Metal-binding</keyword>
<dbReference type="Proteomes" id="UP001396334">
    <property type="component" value="Unassembled WGS sequence"/>
</dbReference>
<reference evidence="4 5" key="1">
    <citation type="journal article" date="2024" name="G3 (Bethesda)">
        <title>Genome assembly of Hibiscus sabdariffa L. provides insights into metabolisms of medicinal natural products.</title>
        <authorList>
            <person name="Kim T."/>
        </authorList>
    </citation>
    <scope>NUCLEOTIDE SEQUENCE [LARGE SCALE GENOMIC DNA]</scope>
    <source>
        <strain evidence="4">TK-2024</strain>
        <tissue evidence="4">Old leaves</tissue>
    </source>
</reference>
<feature type="compositionally biased region" description="Basic and acidic residues" evidence="2">
    <location>
        <begin position="603"/>
        <end position="614"/>
    </location>
</feature>
<keyword evidence="1" id="KW-0863">Zinc-finger</keyword>
<evidence type="ECO:0000256" key="2">
    <source>
        <dbReference type="SAM" id="MobiDB-lite"/>
    </source>
</evidence>
<proteinExistence type="predicted"/>
<name>A0ABR2PRE4_9ROSI</name>
<feature type="compositionally biased region" description="Polar residues" evidence="2">
    <location>
        <begin position="587"/>
        <end position="602"/>
    </location>
</feature>
<sequence length="858" mass="99782">MDTQKLTRESNYEILTEFVSKFTGTLRDWWNSLSQPDQVVFLTRQNFSEIMQVLHTFFLGNQEDIKTLKRKKFFKRKCCSSEKKDLQRHFTIMIKLFYFLGADPNLKHTILASIPEVLQNAVTRHLQNNGRKVENLTIGEIQQETYMAFEEICDRKRIIKDYLSGSKEIHRACKDTRLQIKCKKGDCRCERKEKRLRRKHERRPFRTPAYPKSLRRKRKWRYLKKKQSQGLKSSRCYICGKTGHFARRCPKNKQDDEPNDNSLFAIQSLEDNHKESDSEWSSEGIFMLQNQISPLAPIASVIPAPHIPVSICLSKYDKPIEVIAFIDTGATKTIMNPDILPSRWWKPHTRIFSTASNEEFATHLISKPITIQIFPGCAVRTTVLGSRLPGKDLVVGFDTYTRAKFLRIVPDGLKYKQMFKPFVEIPRLFLVELIEKITGILNELKAKSCAESHEDFLSKCDHPLWKNPEFFIKLPFKKNEDVNPTKASHTGINPEHQKLAEAECTELLQQGLIESSDSQWACEAFYVNKRSEQARGKLRLKELPQWSTTQSRAVKFLKKVLQGLPPLQIPSDGKRILQTDASDKPKQNQTQIMMYRTSSSKETVPEKKQKKDPDSAFNIPPNLNPKFPPEVYRLVLENKFHSKARDMIFEYQLEIFRSYGGLMLNPFGLHPDYPFIHPIHFEITEVPEEVKWLLWYFTHLYQVAIQFVLPDLQYFIGEAIKGTTPAITRNLVVVLKCTSYNMEMQNSWDPSLQHMSIVSSGKIQISREIWPPPKEQAPWDTWPENPVLLTSYHKAIMEAQKQYKDNIPDPSEWSQDYPWYESSASKMPKEDINDHMETEDGDDSTSTDSAQLPFSNRD</sequence>
<feature type="domain" description="CCHC-type" evidence="3">
    <location>
        <begin position="235"/>
        <end position="251"/>
    </location>
</feature>
<dbReference type="Gene3D" id="3.10.10.10">
    <property type="entry name" value="HIV Type 1 Reverse Transcriptase, subunit A, domain 1"/>
    <property type="match status" value="1"/>
</dbReference>
<evidence type="ECO:0000256" key="1">
    <source>
        <dbReference type="PROSITE-ProRule" id="PRU00047"/>
    </source>
</evidence>
<dbReference type="InterPro" id="IPR053098">
    <property type="entry name" value="Petuviruses_polyprotein"/>
</dbReference>
<dbReference type="PANTHER" id="PTHR48435">
    <property type="entry name" value="POLYPROTEIN"/>
    <property type="match status" value="1"/>
</dbReference>
<dbReference type="InterPro" id="IPR001878">
    <property type="entry name" value="Znf_CCHC"/>
</dbReference>